<evidence type="ECO:0000313" key="9">
    <source>
        <dbReference type="EMBL" id="KIO18193.1"/>
    </source>
</evidence>
<comment type="similarity">
    <text evidence="8">Belongs to the eukaryotic ATPase B chain family.</text>
</comment>
<evidence type="ECO:0000256" key="4">
    <source>
        <dbReference type="ARBA" id="ARBA00022792"/>
    </source>
</evidence>
<dbReference type="PANTHER" id="PTHR12733:SF3">
    <property type="entry name" value="ATP SYNTHASE F(0) COMPLEX SUBUNIT B1, MITOCHONDRIAL"/>
    <property type="match status" value="1"/>
</dbReference>
<evidence type="ECO:0000256" key="5">
    <source>
        <dbReference type="ARBA" id="ARBA00023065"/>
    </source>
</evidence>
<dbReference type="Proteomes" id="UP000054248">
    <property type="component" value="Unassembled WGS sequence"/>
</dbReference>
<name>A0A0C3K9V5_9AGAM</name>
<comment type="function">
    <text evidence="8">Subunit b, of the mitochondrial membrane ATP synthase complex (F(1)F(0) ATP synthase or Complex V) that produces ATP from ADP in the presence of a proton gradient across the membrane which is generated by electron transport complexes of the respiratory chain. ATP synthase complex consist of a soluble F(1) head domain - the catalytic core - and a membrane F(1) domain - the membrane proton channel. These two domains are linked by a central stalk rotating inside the F(1) region and a stationary peripheral stalk. During catalysis, ATP synthesis in the catalytic domain of F(1) is coupled via a rotary mechanism of the central stalk subunits to proton translocation. In vivo, can only synthesize ATP although its ATP hydrolase activity can be activated artificially in vitro. Part of the complex F(0) domain. Part of the complex F(0) domain and the peripheric stalk, which acts as a stator to hold the catalytic alpha(3)beta(3) subcomplex and subunit a/ATP6 static relative to the rotary elements.</text>
</comment>
<dbReference type="GO" id="GO:0005743">
    <property type="term" value="C:mitochondrial inner membrane"/>
    <property type="evidence" value="ECO:0007669"/>
    <property type="project" value="UniProtKB-SubCell"/>
</dbReference>
<dbReference type="InterPro" id="IPR013837">
    <property type="entry name" value="ATP_synth_F0_suB"/>
</dbReference>
<dbReference type="PANTHER" id="PTHR12733">
    <property type="entry name" value="MITOCHONDRIAL ATP SYNTHASE B CHAIN"/>
    <property type="match status" value="1"/>
</dbReference>
<dbReference type="Gene3D" id="1.20.5.2210">
    <property type="match status" value="1"/>
</dbReference>
<dbReference type="GO" id="GO:0045259">
    <property type="term" value="C:proton-transporting ATP synthase complex"/>
    <property type="evidence" value="ECO:0007669"/>
    <property type="project" value="UniProtKB-KW"/>
</dbReference>
<dbReference type="EMBL" id="KN823305">
    <property type="protein sequence ID" value="KIO18193.1"/>
    <property type="molecule type" value="Genomic_DNA"/>
</dbReference>
<evidence type="ECO:0000256" key="8">
    <source>
        <dbReference type="RuleBase" id="RU368017"/>
    </source>
</evidence>
<evidence type="ECO:0000313" key="10">
    <source>
        <dbReference type="Proteomes" id="UP000054248"/>
    </source>
</evidence>
<keyword evidence="6 8" id="KW-0496">Mitochondrion</keyword>
<dbReference type="GO" id="GO:0046933">
    <property type="term" value="F:proton-transporting ATP synthase activity, rotational mechanism"/>
    <property type="evidence" value="ECO:0007669"/>
    <property type="project" value="TreeGrafter"/>
</dbReference>
<gene>
    <name evidence="9" type="ORF">M407DRAFT_32130</name>
</gene>
<keyword evidence="7 8" id="KW-0472">Membrane</keyword>
<evidence type="ECO:0000256" key="2">
    <source>
        <dbReference type="ARBA" id="ARBA00022547"/>
    </source>
</evidence>
<feature type="non-terminal residue" evidence="9">
    <location>
        <position position="1"/>
    </location>
</feature>
<sequence length="82" mass="9099">ETAQLEGESFVLKQQAAVNAEVKAVLDSWVRYEQQAKEDEQAQLTKAVIDKVMKGLTDEKNQKDILLAAVAEVEQLVKSKAI</sequence>
<keyword evidence="3 8" id="KW-0375">Hydrogen ion transport</keyword>
<dbReference type="Pfam" id="PF05405">
    <property type="entry name" value="Mt_ATP-synt_B"/>
    <property type="match status" value="1"/>
</dbReference>
<organism evidence="9 10">
    <name type="scientific">Tulasnella calospora MUT 4182</name>
    <dbReference type="NCBI Taxonomy" id="1051891"/>
    <lineage>
        <taxon>Eukaryota</taxon>
        <taxon>Fungi</taxon>
        <taxon>Dikarya</taxon>
        <taxon>Basidiomycota</taxon>
        <taxon>Agaricomycotina</taxon>
        <taxon>Agaricomycetes</taxon>
        <taxon>Cantharellales</taxon>
        <taxon>Tulasnellaceae</taxon>
        <taxon>Tulasnella</taxon>
    </lineage>
</organism>
<accession>A0A0C3K9V5</accession>
<keyword evidence="10" id="KW-1185">Reference proteome</keyword>
<comment type="subunit">
    <text evidence="8">F-type ATPases have 2 components, CF(1) - the catalytic core - and CF(0) - the membrane proton channel. In yeast, the dimeric form of ATP synthase consists of 17 polypeptides: alpha, beta, gamma, delta, epsilon, 4 (B), 5 (OSCP), 6 (A), 8, 9 (C), d, E (Tim11), f, g, h, i/j and k.</text>
</comment>
<keyword evidence="4 8" id="KW-0999">Mitochondrion inner membrane</keyword>
<keyword evidence="2 8" id="KW-0138">CF(0)</keyword>
<keyword evidence="1 8" id="KW-0813">Transport</keyword>
<evidence type="ECO:0000256" key="3">
    <source>
        <dbReference type="ARBA" id="ARBA00022781"/>
    </source>
</evidence>
<evidence type="ECO:0000256" key="7">
    <source>
        <dbReference type="ARBA" id="ARBA00023136"/>
    </source>
</evidence>
<reference evidence="10" key="2">
    <citation type="submission" date="2015-01" db="EMBL/GenBank/DDBJ databases">
        <title>Evolutionary Origins and Diversification of the Mycorrhizal Mutualists.</title>
        <authorList>
            <consortium name="DOE Joint Genome Institute"/>
            <consortium name="Mycorrhizal Genomics Consortium"/>
            <person name="Kohler A."/>
            <person name="Kuo A."/>
            <person name="Nagy L.G."/>
            <person name="Floudas D."/>
            <person name="Copeland A."/>
            <person name="Barry K.W."/>
            <person name="Cichocki N."/>
            <person name="Veneault-Fourrey C."/>
            <person name="LaButti K."/>
            <person name="Lindquist E.A."/>
            <person name="Lipzen A."/>
            <person name="Lundell T."/>
            <person name="Morin E."/>
            <person name="Murat C."/>
            <person name="Riley R."/>
            <person name="Ohm R."/>
            <person name="Sun H."/>
            <person name="Tunlid A."/>
            <person name="Henrissat B."/>
            <person name="Grigoriev I.V."/>
            <person name="Hibbett D.S."/>
            <person name="Martin F."/>
        </authorList>
    </citation>
    <scope>NUCLEOTIDE SEQUENCE [LARGE SCALE GENOMIC DNA]</scope>
    <source>
        <strain evidence="10">MUT 4182</strain>
    </source>
</reference>
<dbReference type="OrthoDB" id="67388at2759"/>
<dbReference type="InterPro" id="IPR008688">
    <property type="entry name" value="ATP_synth_Bsub_B/MI25"/>
</dbReference>
<dbReference type="HOGENOM" id="CLU_2564827_0_0_1"/>
<protein>
    <recommendedName>
        <fullName evidence="8">ATP synthase subunit 4</fullName>
    </recommendedName>
</protein>
<evidence type="ECO:0000256" key="6">
    <source>
        <dbReference type="ARBA" id="ARBA00023128"/>
    </source>
</evidence>
<dbReference type="AlphaFoldDB" id="A0A0C3K9V5"/>
<comment type="subcellular location">
    <subcellularLocation>
        <location evidence="8">Mitochondrion</location>
    </subcellularLocation>
    <subcellularLocation>
        <location evidence="8">Mitochondrion inner membrane</location>
    </subcellularLocation>
</comment>
<dbReference type="SUPFAM" id="SSF161060">
    <property type="entry name" value="ATP synthase B chain-like"/>
    <property type="match status" value="1"/>
</dbReference>
<evidence type="ECO:0000256" key="1">
    <source>
        <dbReference type="ARBA" id="ARBA00022448"/>
    </source>
</evidence>
<proteinExistence type="inferred from homology"/>
<reference evidence="9 10" key="1">
    <citation type="submission" date="2014-04" db="EMBL/GenBank/DDBJ databases">
        <authorList>
            <consortium name="DOE Joint Genome Institute"/>
            <person name="Kuo A."/>
            <person name="Girlanda M."/>
            <person name="Perotto S."/>
            <person name="Kohler A."/>
            <person name="Nagy L.G."/>
            <person name="Floudas D."/>
            <person name="Copeland A."/>
            <person name="Barry K.W."/>
            <person name="Cichocki N."/>
            <person name="Veneault-Fourrey C."/>
            <person name="LaButti K."/>
            <person name="Lindquist E.A."/>
            <person name="Lipzen A."/>
            <person name="Lundell T."/>
            <person name="Morin E."/>
            <person name="Murat C."/>
            <person name="Sun H."/>
            <person name="Tunlid A."/>
            <person name="Henrissat B."/>
            <person name="Grigoriev I.V."/>
            <person name="Hibbett D.S."/>
            <person name="Martin F."/>
            <person name="Nordberg H.P."/>
            <person name="Cantor M.N."/>
            <person name="Hua S.X."/>
        </authorList>
    </citation>
    <scope>NUCLEOTIDE SEQUENCE [LARGE SCALE GENOMIC DNA]</scope>
    <source>
        <strain evidence="9 10">MUT 4182</strain>
    </source>
</reference>
<dbReference type="STRING" id="1051891.A0A0C3K9V5"/>
<keyword evidence="5 8" id="KW-0406">Ion transport</keyword>